<keyword evidence="4" id="KW-1185">Reference proteome</keyword>
<feature type="domain" description="Aerotolerance regulator N-terminal" evidence="2">
    <location>
        <begin position="1"/>
        <end position="76"/>
    </location>
</feature>
<organism evidence="3 4">
    <name type="scientific">Mesonia aestuariivivens</name>
    <dbReference type="NCBI Taxonomy" id="2796128"/>
    <lineage>
        <taxon>Bacteria</taxon>
        <taxon>Pseudomonadati</taxon>
        <taxon>Bacteroidota</taxon>
        <taxon>Flavobacteriia</taxon>
        <taxon>Flavobacteriales</taxon>
        <taxon>Flavobacteriaceae</taxon>
        <taxon>Mesonia</taxon>
    </lineage>
</organism>
<feature type="transmembrane region" description="Helical" evidence="1">
    <location>
        <begin position="56"/>
        <end position="78"/>
    </location>
</feature>
<name>A0ABS6W5M2_9FLAO</name>
<feature type="transmembrane region" description="Helical" evidence="1">
    <location>
        <begin position="6"/>
        <end position="24"/>
    </location>
</feature>
<keyword evidence="1" id="KW-0812">Transmembrane</keyword>
<dbReference type="Pfam" id="PF07584">
    <property type="entry name" value="BatA"/>
    <property type="match status" value="1"/>
</dbReference>
<reference evidence="3 4" key="1">
    <citation type="submission" date="2021-07" db="EMBL/GenBank/DDBJ databases">
        <title>Mesonia aestuariivivens sp. nov., isolated from a tidal flat.</title>
        <authorList>
            <person name="Kim Y.-O."/>
            <person name="Yoon J.-H."/>
        </authorList>
    </citation>
    <scope>NUCLEOTIDE SEQUENCE [LARGE SCALE GENOMIC DNA]</scope>
    <source>
        <strain evidence="3 4">JHPTF-M18</strain>
    </source>
</reference>
<proteinExistence type="predicted"/>
<evidence type="ECO:0000256" key="1">
    <source>
        <dbReference type="SAM" id="Phobius"/>
    </source>
</evidence>
<keyword evidence="1" id="KW-1133">Transmembrane helix</keyword>
<protein>
    <submittedName>
        <fullName evidence="3">BatA domain-containing protein</fullName>
    </submittedName>
</protein>
<evidence type="ECO:0000259" key="2">
    <source>
        <dbReference type="Pfam" id="PF07584"/>
    </source>
</evidence>
<dbReference type="PANTHER" id="PTHR37464:SF1">
    <property type="entry name" value="BLL2463 PROTEIN"/>
    <property type="match status" value="1"/>
</dbReference>
<comment type="caution">
    <text evidence="3">The sequence shown here is derived from an EMBL/GenBank/DDBJ whole genome shotgun (WGS) entry which is preliminary data.</text>
</comment>
<dbReference type="RefSeq" id="WP_219041066.1">
    <property type="nucleotide sequence ID" value="NZ_JAHWDF010000017.1"/>
</dbReference>
<dbReference type="InterPro" id="IPR011933">
    <property type="entry name" value="Double_TM_dom"/>
</dbReference>
<evidence type="ECO:0000313" key="3">
    <source>
        <dbReference type="EMBL" id="MBW2962786.1"/>
    </source>
</evidence>
<accession>A0ABS6W5M2</accession>
<keyword evidence="1" id="KW-0472">Membrane</keyword>
<gene>
    <name evidence="3" type="ORF">KW502_13395</name>
</gene>
<dbReference type="EMBL" id="JAHWDF010000017">
    <property type="protein sequence ID" value="MBW2962786.1"/>
    <property type="molecule type" value="Genomic_DNA"/>
</dbReference>
<evidence type="ECO:0000313" key="4">
    <source>
        <dbReference type="Proteomes" id="UP000719267"/>
    </source>
</evidence>
<feature type="transmembrane region" description="Helical" evidence="1">
    <location>
        <begin position="617"/>
        <end position="637"/>
    </location>
</feature>
<sequence>MLLKNPQILYALFLLIIPVIVHLFQLRKFKKEQFTNVKFLKKVQLQTRKSSKIKKWLTLLARLLGLACIIFAFAQPYLPETSQSLKKKETVIYLDNSFSMQQKGKNGELLKNAIQSLLTALPEDYHFSLLTNDEIYKNTTKQELAKELQQINYSSNSPNFKTTYIKAKKVFSKHKNTLKKFVAISDFQEQNLKDLEFDAQLENTLIQLQPEKNFNISIDSVFVKDKNIENTTVQVNLSSSTATDQLFTVSLFDHHKLLAKSSVNFDDNTKANTTFSIPTSQDIKGVLAINDNSLQYDNSLYFSLQQNEKINVASISDAKDNFLKKIFNQDEFNLITTQSNQINYNKLSHQNLIILNELKSIPQGLANILSKHLENGGSLSIIPAETINEASYNRLFNALNLSRYQKKQTEELKITNINFSNIVFENVFNKKVRNFDYPKVNSHYYLNTGANQILSYNNGQPFLKQIKQVFLFTAAINKENSNFKQSPLIVPTFYNIAKQSLQLPQLYYVNENNNTIEVKVKLDKDNVIKIKDSSKTFIPLQQHFANKVNLTLQNEPKSAGNYSVIANDKTINLLSFNYNRRESKLNYANLSSYKHIKTQDSITNFFSQEINDNQMNFFWKWFVIFALLFLVIEFLFLKFLK</sequence>
<dbReference type="InterPro" id="IPR024163">
    <property type="entry name" value="Aerotolerance_reg_N"/>
</dbReference>
<dbReference type="NCBIfam" id="TIGR02226">
    <property type="entry name" value="two_anch"/>
    <property type="match status" value="1"/>
</dbReference>
<dbReference type="PANTHER" id="PTHR37464">
    <property type="entry name" value="BLL2463 PROTEIN"/>
    <property type="match status" value="1"/>
</dbReference>
<dbReference type="Proteomes" id="UP000719267">
    <property type="component" value="Unassembled WGS sequence"/>
</dbReference>